<reference evidence="1 2" key="2">
    <citation type="journal article" date="2019" name="G3 (Bethesda)">
        <title>Hybrid Assembly of the Genome of the Entomopathogenic Nematode Steinernema carpocapsae Identifies the X-Chromosome.</title>
        <authorList>
            <person name="Serra L."/>
            <person name="Macchietto M."/>
            <person name="Macias-Munoz A."/>
            <person name="McGill C.J."/>
            <person name="Rodriguez I.M."/>
            <person name="Rodriguez B."/>
            <person name="Murad R."/>
            <person name="Mortazavi A."/>
        </authorList>
    </citation>
    <scope>NUCLEOTIDE SEQUENCE [LARGE SCALE GENOMIC DNA]</scope>
    <source>
        <strain evidence="1 2">ALL</strain>
    </source>
</reference>
<gene>
    <name evidence="1" type="ORF">L596_000423</name>
</gene>
<accession>A0A4U8UIB7</accession>
<keyword evidence="2" id="KW-1185">Reference proteome</keyword>
<reference evidence="1 2" key="1">
    <citation type="journal article" date="2015" name="Genome Biol.">
        <title>Comparative genomics of Steinernema reveals deeply conserved gene regulatory networks.</title>
        <authorList>
            <person name="Dillman A.R."/>
            <person name="Macchietto M."/>
            <person name="Porter C.F."/>
            <person name="Rogers A."/>
            <person name="Williams B."/>
            <person name="Antoshechkin I."/>
            <person name="Lee M.M."/>
            <person name="Goodwin Z."/>
            <person name="Lu X."/>
            <person name="Lewis E.E."/>
            <person name="Goodrich-Blair H."/>
            <person name="Stock S.P."/>
            <person name="Adams B.J."/>
            <person name="Sternberg P.W."/>
            <person name="Mortazavi A."/>
        </authorList>
    </citation>
    <scope>NUCLEOTIDE SEQUENCE [LARGE SCALE GENOMIC DNA]</scope>
    <source>
        <strain evidence="1 2">ALL</strain>
    </source>
</reference>
<name>A0A4U8UIB7_STECR</name>
<dbReference type="AlphaFoldDB" id="A0A4U8UIB7"/>
<protein>
    <submittedName>
        <fullName evidence="1">Uncharacterized protein</fullName>
    </submittedName>
</protein>
<evidence type="ECO:0000313" key="2">
    <source>
        <dbReference type="Proteomes" id="UP000298663"/>
    </source>
</evidence>
<sequence length="159" mass="18014">MRNLTTLEGRKESKVTPLAHEYAANPKFFLLAAVARTIIRKFINFSPCEFRNSGSVRTAVHVFNDNYTDDKDSHGIANVRLADEIEFFCVQNVSNEIAYHGGPQLLEIIYKNRSTGYSDADLTSLQHSSYHSQQVNNHVDITQQTDSDEPNLDQFIMTS</sequence>
<dbReference type="EMBL" id="AZBU02000001">
    <property type="protein sequence ID" value="TMS32604.1"/>
    <property type="molecule type" value="Genomic_DNA"/>
</dbReference>
<comment type="caution">
    <text evidence="1">The sequence shown here is derived from an EMBL/GenBank/DDBJ whole genome shotgun (WGS) entry which is preliminary data.</text>
</comment>
<organism evidence="1 2">
    <name type="scientific">Steinernema carpocapsae</name>
    <name type="common">Entomopathogenic nematode</name>
    <dbReference type="NCBI Taxonomy" id="34508"/>
    <lineage>
        <taxon>Eukaryota</taxon>
        <taxon>Metazoa</taxon>
        <taxon>Ecdysozoa</taxon>
        <taxon>Nematoda</taxon>
        <taxon>Chromadorea</taxon>
        <taxon>Rhabditida</taxon>
        <taxon>Tylenchina</taxon>
        <taxon>Panagrolaimomorpha</taxon>
        <taxon>Strongyloidoidea</taxon>
        <taxon>Steinernematidae</taxon>
        <taxon>Steinernema</taxon>
    </lineage>
</organism>
<proteinExistence type="predicted"/>
<evidence type="ECO:0000313" key="1">
    <source>
        <dbReference type="EMBL" id="TMS32604.1"/>
    </source>
</evidence>
<dbReference type="Proteomes" id="UP000298663">
    <property type="component" value="Unassembled WGS sequence"/>
</dbReference>